<dbReference type="SUPFAM" id="SSF140931">
    <property type="entry name" value="Fic-like"/>
    <property type="match status" value="1"/>
</dbReference>
<evidence type="ECO:0000256" key="6">
    <source>
        <dbReference type="ARBA" id="ARBA00047939"/>
    </source>
</evidence>
<evidence type="ECO:0000313" key="10">
    <source>
        <dbReference type="Proteomes" id="UP000479756"/>
    </source>
</evidence>
<comment type="catalytic activity">
    <reaction evidence="7">
        <text>L-tyrosyl-[protein] + ATP = O-(5'-adenylyl)-L-tyrosyl-[protein] + diphosphate</text>
        <dbReference type="Rhea" id="RHEA:54288"/>
        <dbReference type="Rhea" id="RHEA-COMP:10136"/>
        <dbReference type="Rhea" id="RHEA-COMP:13846"/>
        <dbReference type="ChEBI" id="CHEBI:30616"/>
        <dbReference type="ChEBI" id="CHEBI:33019"/>
        <dbReference type="ChEBI" id="CHEBI:46858"/>
        <dbReference type="ChEBI" id="CHEBI:83624"/>
        <dbReference type="EC" id="2.7.7.108"/>
    </reaction>
</comment>
<dbReference type="PANTHER" id="PTHR39560:SF1">
    <property type="entry name" value="PROTEIN ADENYLYLTRANSFERASE FIC-RELATED"/>
    <property type="match status" value="1"/>
</dbReference>
<dbReference type="EC" id="2.7.7.108" evidence="5"/>
<evidence type="ECO:0000256" key="4">
    <source>
        <dbReference type="ARBA" id="ARBA00022840"/>
    </source>
</evidence>
<dbReference type="GO" id="GO:0005524">
    <property type="term" value="F:ATP binding"/>
    <property type="evidence" value="ECO:0007669"/>
    <property type="project" value="UniProtKB-KW"/>
</dbReference>
<comment type="catalytic activity">
    <reaction evidence="6">
        <text>L-threonyl-[protein] + ATP = 3-O-(5'-adenylyl)-L-threonyl-[protein] + diphosphate</text>
        <dbReference type="Rhea" id="RHEA:54292"/>
        <dbReference type="Rhea" id="RHEA-COMP:11060"/>
        <dbReference type="Rhea" id="RHEA-COMP:13847"/>
        <dbReference type="ChEBI" id="CHEBI:30013"/>
        <dbReference type="ChEBI" id="CHEBI:30616"/>
        <dbReference type="ChEBI" id="CHEBI:33019"/>
        <dbReference type="ChEBI" id="CHEBI:138113"/>
        <dbReference type="EC" id="2.7.7.108"/>
    </reaction>
</comment>
<evidence type="ECO:0000256" key="1">
    <source>
        <dbReference type="ARBA" id="ARBA00022679"/>
    </source>
</evidence>
<dbReference type="Pfam" id="PF02661">
    <property type="entry name" value="Fic"/>
    <property type="match status" value="1"/>
</dbReference>
<dbReference type="AlphaFoldDB" id="A0A7C9PNV0"/>
<evidence type="ECO:0000256" key="5">
    <source>
        <dbReference type="ARBA" id="ARBA00034531"/>
    </source>
</evidence>
<dbReference type="PANTHER" id="PTHR39560">
    <property type="entry name" value="PROTEIN ADENYLYLTRANSFERASE FIC-RELATED"/>
    <property type="match status" value="1"/>
</dbReference>
<keyword evidence="1" id="KW-0808">Transferase</keyword>
<feature type="domain" description="Fido" evidence="8">
    <location>
        <begin position="74"/>
        <end position="218"/>
    </location>
</feature>
<keyword evidence="2" id="KW-0548">Nucleotidyltransferase</keyword>
<keyword evidence="3" id="KW-0547">Nucleotide-binding</keyword>
<dbReference type="EMBL" id="JAAGWZ010000003">
    <property type="protein sequence ID" value="NEM91827.1"/>
    <property type="molecule type" value="Genomic_DNA"/>
</dbReference>
<evidence type="ECO:0000313" key="9">
    <source>
        <dbReference type="EMBL" id="NEM91827.1"/>
    </source>
</evidence>
<dbReference type="GO" id="GO:0070733">
    <property type="term" value="F:AMPylase activity"/>
    <property type="evidence" value="ECO:0007669"/>
    <property type="project" value="UniProtKB-EC"/>
</dbReference>
<dbReference type="InterPro" id="IPR003812">
    <property type="entry name" value="Fido"/>
</dbReference>
<dbReference type="PROSITE" id="PS51459">
    <property type="entry name" value="FIDO"/>
    <property type="match status" value="1"/>
</dbReference>
<dbReference type="Gene3D" id="1.10.3290.10">
    <property type="entry name" value="Fido-like domain"/>
    <property type="match status" value="1"/>
</dbReference>
<organism evidence="9 10">
    <name type="scientific">Galbitalea soli</name>
    <dbReference type="NCBI Taxonomy" id="1268042"/>
    <lineage>
        <taxon>Bacteria</taxon>
        <taxon>Bacillati</taxon>
        <taxon>Actinomycetota</taxon>
        <taxon>Actinomycetes</taxon>
        <taxon>Micrococcales</taxon>
        <taxon>Microbacteriaceae</taxon>
        <taxon>Galbitalea</taxon>
    </lineage>
</organism>
<reference evidence="9 10" key="1">
    <citation type="journal article" date="2014" name="Int. J. Syst. Evol. Microbiol.">
        <title>Description of Galbitalea soli gen. nov., sp. nov., and Frondihabitans sucicola sp. nov.</title>
        <authorList>
            <person name="Kim S.J."/>
            <person name="Lim J.M."/>
            <person name="Ahn J.H."/>
            <person name="Weon H.Y."/>
            <person name="Hamada M."/>
            <person name="Suzuki K."/>
            <person name="Ahn T.Y."/>
            <person name="Kwon S.W."/>
        </authorList>
    </citation>
    <scope>NUCLEOTIDE SEQUENCE [LARGE SCALE GENOMIC DNA]</scope>
    <source>
        <strain evidence="9 10">NBRC 108727</strain>
    </source>
</reference>
<dbReference type="InterPro" id="IPR036597">
    <property type="entry name" value="Fido-like_dom_sf"/>
</dbReference>
<proteinExistence type="predicted"/>
<keyword evidence="10" id="KW-1185">Reference proteome</keyword>
<evidence type="ECO:0000256" key="7">
    <source>
        <dbReference type="ARBA" id="ARBA00048696"/>
    </source>
</evidence>
<evidence type="ECO:0000259" key="8">
    <source>
        <dbReference type="PROSITE" id="PS51459"/>
    </source>
</evidence>
<protein>
    <recommendedName>
        <fullName evidence="5">protein adenylyltransferase</fullName>
        <ecNumber evidence="5">2.7.7.108</ecNumber>
    </recommendedName>
</protein>
<comment type="caution">
    <text evidence="9">The sequence shown here is derived from an EMBL/GenBank/DDBJ whole genome shotgun (WGS) entry which is preliminary data.</text>
</comment>
<keyword evidence="4" id="KW-0067">ATP-binding</keyword>
<evidence type="ECO:0000256" key="2">
    <source>
        <dbReference type="ARBA" id="ARBA00022695"/>
    </source>
</evidence>
<dbReference type="GO" id="GO:0051302">
    <property type="term" value="P:regulation of cell division"/>
    <property type="evidence" value="ECO:0007669"/>
    <property type="project" value="TreeGrafter"/>
</dbReference>
<dbReference type="Proteomes" id="UP000479756">
    <property type="component" value="Unassembled WGS sequence"/>
</dbReference>
<gene>
    <name evidence="9" type="ORF">G3T37_10715</name>
</gene>
<evidence type="ECO:0000256" key="3">
    <source>
        <dbReference type="ARBA" id="ARBA00022741"/>
    </source>
</evidence>
<name>A0A7C9PNV0_9MICO</name>
<accession>A0A7C9PNV0</accession>
<sequence length="239" mass="26734">MNTPQAASTSTSSWRAAGHATVLAEVVDPYLDPDTGLLRNLVGARTKRALDRAEGDLTYIRAVELLERPVPATGDLDEFRAIHRQLFQDVYPWAGEVRIVDLRKNIPGAEHFLSAAAIDRGAMFAAEELRDDAMLRAIDRDRFIARLSHHYDQWNFLHPFREGNGRTQRLFWNRVAADAGWQLDWRTVDGDLNDAACRIAAESRDLGPLRAMFDRIVVLPEAAADPTSALGLFAQRTEG</sequence>